<organism evidence="6 7">
    <name type="scientific">Sphingomonas changbaiensis NBRC 104936</name>
    <dbReference type="NCBI Taxonomy" id="1219043"/>
    <lineage>
        <taxon>Bacteria</taxon>
        <taxon>Pseudomonadati</taxon>
        <taxon>Pseudomonadota</taxon>
        <taxon>Alphaproteobacteria</taxon>
        <taxon>Sphingomonadales</taxon>
        <taxon>Sphingomonadaceae</taxon>
        <taxon>Sphingomonas</taxon>
    </lineage>
</organism>
<dbReference type="GO" id="GO:0016491">
    <property type="term" value="F:oxidoreductase activity"/>
    <property type="evidence" value="ECO:0007669"/>
    <property type="project" value="UniProtKB-KW"/>
</dbReference>
<dbReference type="Proteomes" id="UP000033202">
    <property type="component" value="Unassembled WGS sequence"/>
</dbReference>
<dbReference type="InterPro" id="IPR020904">
    <property type="entry name" value="Sc_DH/Rdtase_CS"/>
</dbReference>
<dbReference type="PANTHER" id="PTHR44196">
    <property type="entry name" value="DEHYDROGENASE/REDUCTASE SDR FAMILY MEMBER 7B"/>
    <property type="match status" value="1"/>
</dbReference>
<dbReference type="PANTHER" id="PTHR44196:SF1">
    <property type="entry name" value="DEHYDROGENASE_REDUCTASE SDR FAMILY MEMBER 7B"/>
    <property type="match status" value="1"/>
</dbReference>
<dbReference type="InterPro" id="IPR002347">
    <property type="entry name" value="SDR_fam"/>
</dbReference>
<comment type="similarity">
    <text evidence="1 3">Belongs to the short-chain dehydrogenases/reductases (SDR) family.</text>
</comment>
<keyword evidence="2" id="KW-0560">Oxidoreductase</keyword>
<comment type="caution">
    <text evidence="6">The sequence shown here is derived from an EMBL/GenBank/DDBJ whole genome shotgun (WGS) entry which is preliminary data.</text>
</comment>
<name>A0A0E9MQM5_9SPHN</name>
<evidence type="ECO:0000313" key="7">
    <source>
        <dbReference type="Proteomes" id="UP000033202"/>
    </source>
</evidence>
<dbReference type="PRINTS" id="PR00080">
    <property type="entry name" value="SDRFAMILY"/>
</dbReference>
<proteinExistence type="inferred from homology"/>
<dbReference type="AlphaFoldDB" id="A0A0E9MQM5"/>
<dbReference type="OrthoDB" id="9793825at2"/>
<dbReference type="InterPro" id="IPR036291">
    <property type="entry name" value="NAD(P)-bd_dom_sf"/>
</dbReference>
<dbReference type="RefSeq" id="WP_046348649.1">
    <property type="nucleotide sequence ID" value="NZ_BBWU01000039.1"/>
</dbReference>
<dbReference type="PROSITE" id="PS00061">
    <property type="entry name" value="ADH_SHORT"/>
    <property type="match status" value="1"/>
</dbReference>
<evidence type="ECO:0000256" key="1">
    <source>
        <dbReference type="ARBA" id="ARBA00006484"/>
    </source>
</evidence>
<accession>A0A0E9MQM5</accession>
<dbReference type="Gene3D" id="3.40.50.720">
    <property type="entry name" value="NAD(P)-binding Rossmann-like Domain"/>
    <property type="match status" value="1"/>
</dbReference>
<evidence type="ECO:0000259" key="5">
    <source>
        <dbReference type="SMART" id="SM00822"/>
    </source>
</evidence>
<evidence type="ECO:0000313" key="6">
    <source>
        <dbReference type="EMBL" id="GAO39854.1"/>
    </source>
</evidence>
<feature type="region of interest" description="Disordered" evidence="4">
    <location>
        <begin position="261"/>
        <end position="281"/>
    </location>
</feature>
<dbReference type="Pfam" id="PF00106">
    <property type="entry name" value="adh_short"/>
    <property type="match status" value="1"/>
</dbReference>
<dbReference type="InterPro" id="IPR057326">
    <property type="entry name" value="KR_dom"/>
</dbReference>
<dbReference type="PRINTS" id="PR00081">
    <property type="entry name" value="GDHRDH"/>
</dbReference>
<dbReference type="SMART" id="SM00822">
    <property type="entry name" value="PKS_KR"/>
    <property type="match status" value="1"/>
</dbReference>
<protein>
    <submittedName>
        <fullName evidence="6">Putative oxidoreductase</fullName>
    </submittedName>
</protein>
<dbReference type="EMBL" id="BBWU01000039">
    <property type="protein sequence ID" value="GAO39854.1"/>
    <property type="molecule type" value="Genomic_DNA"/>
</dbReference>
<feature type="domain" description="Ketoreductase" evidence="5">
    <location>
        <begin position="6"/>
        <end position="184"/>
    </location>
</feature>
<evidence type="ECO:0000256" key="3">
    <source>
        <dbReference type="RuleBase" id="RU000363"/>
    </source>
</evidence>
<evidence type="ECO:0000256" key="2">
    <source>
        <dbReference type="ARBA" id="ARBA00023002"/>
    </source>
</evidence>
<keyword evidence="7" id="KW-1185">Reference proteome</keyword>
<sequence>MSFAGKRIWITGASSGIGAALAEAFAAAGARLVLSGRRREALGAVAARVQPDAAVLPFEATDWAALPGVVAQAGAIDMLVNNAGISQRSLAVDTRPEVYRTIVETDLLAPIWLTQLMLPGMAARRSGHIVGISSVAGRLGTVLRTGYCAAKHGLIGYLDALRAEVEQAYGIGVTTVLPGSVRTQVAANALLADGSARGESDPNIEAGMAPSACAQRILAGIAAGEREIIVAEGAEAFAAGLRFSDPERLFDMLAKEGARLAAEREKGGRPEPADIGRTLAD</sequence>
<evidence type="ECO:0000256" key="4">
    <source>
        <dbReference type="SAM" id="MobiDB-lite"/>
    </source>
</evidence>
<dbReference type="STRING" id="1219043.SCH01S_39_01390"/>
<reference evidence="6 7" key="1">
    <citation type="submission" date="2015-04" db="EMBL/GenBank/DDBJ databases">
        <title>Whole genome shotgun sequence of Sphingomonas changbaiensis NBRC 104936.</title>
        <authorList>
            <person name="Katano-Makiyama Y."/>
            <person name="Hosoyama A."/>
            <person name="Hashimoto M."/>
            <person name="Noguchi M."/>
            <person name="Tsuchikane K."/>
            <person name="Ohji S."/>
            <person name="Yamazoe A."/>
            <person name="Ichikawa N."/>
            <person name="Kimura A."/>
            <person name="Fujita N."/>
        </authorList>
    </citation>
    <scope>NUCLEOTIDE SEQUENCE [LARGE SCALE GENOMIC DNA]</scope>
    <source>
        <strain evidence="6 7">NBRC 104936</strain>
    </source>
</reference>
<dbReference type="SUPFAM" id="SSF51735">
    <property type="entry name" value="NAD(P)-binding Rossmann-fold domains"/>
    <property type="match status" value="1"/>
</dbReference>
<gene>
    <name evidence="6" type="ORF">SCH01S_39_01390</name>
</gene>
<dbReference type="GO" id="GO:0016020">
    <property type="term" value="C:membrane"/>
    <property type="evidence" value="ECO:0007669"/>
    <property type="project" value="TreeGrafter"/>
</dbReference>